<organism evidence="1">
    <name type="scientific">Lygus hesperus</name>
    <name type="common">Western plant bug</name>
    <dbReference type="NCBI Taxonomy" id="30085"/>
    <lineage>
        <taxon>Eukaryota</taxon>
        <taxon>Metazoa</taxon>
        <taxon>Ecdysozoa</taxon>
        <taxon>Arthropoda</taxon>
        <taxon>Hexapoda</taxon>
        <taxon>Insecta</taxon>
        <taxon>Pterygota</taxon>
        <taxon>Neoptera</taxon>
        <taxon>Paraneoptera</taxon>
        <taxon>Hemiptera</taxon>
        <taxon>Heteroptera</taxon>
        <taxon>Panheteroptera</taxon>
        <taxon>Cimicomorpha</taxon>
        <taxon>Miridae</taxon>
        <taxon>Mirini</taxon>
        <taxon>Lygus</taxon>
    </lineage>
</organism>
<name>A0A0A9WIX7_LYGHE</name>
<reference evidence="3" key="4">
    <citation type="journal article" date="2016" name="Gigascience">
        <title>De novo construction of an expanded transcriptome assembly for the western tarnished plant bug, Lygus hesperus.</title>
        <authorList>
            <person name="Tassone E.E."/>
            <person name="Geib S.M."/>
            <person name="Hall B."/>
            <person name="Fabrick J.A."/>
            <person name="Brent C.S."/>
            <person name="Hull J.J."/>
        </authorList>
    </citation>
    <scope>NUCLEOTIDE SEQUENCE</scope>
</reference>
<dbReference type="EMBL" id="GDHC01010419">
    <property type="protein sequence ID" value="JAQ08210.1"/>
    <property type="molecule type" value="Transcribed_RNA"/>
</dbReference>
<dbReference type="EMBL" id="GBRD01009164">
    <property type="protein sequence ID" value="JAG56657.1"/>
    <property type="molecule type" value="Transcribed_RNA"/>
</dbReference>
<reference evidence="1" key="1">
    <citation type="journal article" date="2014" name="PLoS ONE">
        <title>Transcriptome-Based Identification of ABC Transporters in the Western Tarnished Plant Bug Lygus hesperus.</title>
        <authorList>
            <person name="Hull J.J."/>
            <person name="Chaney K."/>
            <person name="Geib S.M."/>
            <person name="Fabrick J.A."/>
            <person name="Brent C.S."/>
            <person name="Walsh D."/>
            <person name="Lavine L.C."/>
        </authorList>
    </citation>
    <scope>NUCLEOTIDE SEQUENCE</scope>
</reference>
<accession>A0A0A9WIX7</accession>
<reference evidence="1" key="2">
    <citation type="submission" date="2014-07" db="EMBL/GenBank/DDBJ databases">
        <authorList>
            <person name="Hull J."/>
        </authorList>
    </citation>
    <scope>NUCLEOTIDE SEQUENCE</scope>
</reference>
<gene>
    <name evidence="1" type="primary">Frat2</name>
    <name evidence="1" type="ORF">CM83_19182</name>
    <name evidence="3" type="ORF">g.23128</name>
</gene>
<evidence type="ECO:0000313" key="2">
    <source>
        <dbReference type="EMBL" id="JAG56657.1"/>
    </source>
</evidence>
<sequence length="119" mass="13853">MPVIEENPLNEQDIDLLASDMKENLRLSSYCVKRTVTRHLYSPYRREDRKGPMDLSVRILRKPSDNNRSKSEDPYDMLQELLNKGCLIQEAVKRLQLGVPKCKKIYDSEDDSSPPRVCQ</sequence>
<dbReference type="AlphaFoldDB" id="A0A0A9WIX7"/>
<proteinExistence type="predicted"/>
<reference evidence="2" key="3">
    <citation type="submission" date="2014-09" db="EMBL/GenBank/DDBJ databases">
        <authorList>
            <person name="Magalhaes I.L.F."/>
            <person name="Oliveira U."/>
            <person name="Santos F.R."/>
            <person name="Vidigal T.H.D.A."/>
            <person name="Brescovit A.D."/>
            <person name="Santos A.J."/>
        </authorList>
    </citation>
    <scope>NUCLEOTIDE SEQUENCE</scope>
</reference>
<protein>
    <submittedName>
        <fullName evidence="1">GSK-3-binding protein FRAT2</fullName>
    </submittedName>
</protein>
<dbReference type="EMBL" id="GBHO01038794">
    <property type="protein sequence ID" value="JAG04810.1"/>
    <property type="molecule type" value="Transcribed_RNA"/>
</dbReference>
<evidence type="ECO:0000313" key="1">
    <source>
        <dbReference type="EMBL" id="JAG04810.1"/>
    </source>
</evidence>
<evidence type="ECO:0000313" key="3">
    <source>
        <dbReference type="EMBL" id="JAQ08210.1"/>
    </source>
</evidence>